<keyword evidence="1" id="KW-0677">Repeat</keyword>
<evidence type="ECO:0000256" key="1">
    <source>
        <dbReference type="ARBA" id="ARBA00022737"/>
    </source>
</evidence>
<dbReference type="Pfam" id="PF13432">
    <property type="entry name" value="TPR_16"/>
    <property type="match status" value="1"/>
</dbReference>
<sequence>MKSLEAKLLEPQAVWEASTATATPACPTISQLHELMHLVSHGGRLLDAFTAPLAHQILRSLHRSPPDDRSAIPSPSQLRASIRSDCETFIRGEECAADDERDARKVAVLGCAHLMLSVFLQSSWTGPPEAPQRDSERLNEAKQRPFIDGPPPQRFADVCVLGDPALPAIDTPFSLRALVDDMAVDGELIYERALGVPYLWAARELLDVPCVADMASHAVWSGRLAFVWQRSLLGGARSPAPTLVKRCLEDGSEALKRLGLLTESFSVKMDAIDQDDTSAPQVASDLPLSREAQAALVLELALRLAFYGRTKPYTRAASRACSIAGFEFSITGARGIRRQYQTNALPQLVVLTKSQAADNGARSSQGQEAGEVQDVKLTELDPDTDILERPRLLAGEGGENGSIERPLTALEQALLLTRCASILESAPVGDELAAEELNALVQRCLVLPSAPPSGQEGSQLSANWLVYSAGLYFRSRSELHRTKTMDRACLQLQALIDQYDDPTPPPSHRLAFVHCVDYPSRWEAHREAARHLRRTGALLSAFERFASLHMWEEGLECLIAAGREQQAEKLLRERLAAKPTPPLWCSLGDVTRDPQCYEEAWRLSNHHYARAMRSLGRHFFSQGAESLPRSVECFTEALALNPLHVNAWFTKGCACMRLARWDEALEAFARVVAIDPESHEAWANLAGVHLNRGSVSEARLAIEEAAKRAPQNWRVADNKMLIAMRCEDAWGAVEGARQLLALGRLEELGKIDLVKGLTGLVTSRVKGDEADDGKGSSGQLLKTYVGFLDDLAGRISATPAAQAPLWRILGELHEDHLADPSTAYSYRMKECRTLQSSTSTQPPSPGGTGGFLDQLLTSTEALIRLAQQIDQEKKTKTETGMAGGRPPKGPPAGDLGSLRLLVRSLCRKVCAWREGAGEGSEEGQRWGEGAARLEQWEADLDK</sequence>
<gene>
    <name evidence="5" type="ORF">Vbra_14289</name>
</gene>
<keyword evidence="6" id="KW-1185">Reference proteome</keyword>
<dbReference type="Gene3D" id="1.25.40.10">
    <property type="entry name" value="Tetratricopeptide repeat domain"/>
    <property type="match status" value="1"/>
</dbReference>
<keyword evidence="2 3" id="KW-0802">TPR repeat</keyword>
<dbReference type="Proteomes" id="UP000041254">
    <property type="component" value="Unassembled WGS sequence"/>
</dbReference>
<dbReference type="InterPro" id="IPR011990">
    <property type="entry name" value="TPR-like_helical_dom_sf"/>
</dbReference>
<evidence type="ECO:0000256" key="4">
    <source>
        <dbReference type="SAM" id="MobiDB-lite"/>
    </source>
</evidence>
<feature type="repeat" description="TPR" evidence="3">
    <location>
        <begin position="645"/>
        <end position="678"/>
    </location>
</feature>
<dbReference type="PANTHER" id="PTHR16193">
    <property type="entry name" value="TETRATRICOPEPTIDE REPEAT PROTEIN 27"/>
    <property type="match status" value="1"/>
</dbReference>
<dbReference type="SMART" id="SM00028">
    <property type="entry name" value="TPR"/>
    <property type="match status" value="3"/>
</dbReference>
<name>A0A0G4F1R5_VITBC</name>
<dbReference type="InterPro" id="IPR019734">
    <property type="entry name" value="TPR_rpt"/>
</dbReference>
<dbReference type="PhylomeDB" id="A0A0G4F1R5"/>
<reference evidence="5 6" key="1">
    <citation type="submission" date="2014-11" db="EMBL/GenBank/DDBJ databases">
        <authorList>
            <person name="Zhu J."/>
            <person name="Qi W."/>
            <person name="Song R."/>
        </authorList>
    </citation>
    <scope>NUCLEOTIDE SEQUENCE [LARGE SCALE GENOMIC DNA]</scope>
</reference>
<dbReference type="PANTHER" id="PTHR16193:SF0">
    <property type="entry name" value="TETRATRICOPEPTIDE REPEAT PROTEIN 27"/>
    <property type="match status" value="1"/>
</dbReference>
<proteinExistence type="predicted"/>
<dbReference type="InterPro" id="IPR044244">
    <property type="entry name" value="TTC27/Emw1"/>
</dbReference>
<accession>A0A0G4F1R5</accession>
<protein>
    <submittedName>
        <fullName evidence="5">Uncharacterized protein</fullName>
    </submittedName>
</protein>
<dbReference type="PROSITE" id="PS50005">
    <property type="entry name" value="TPR"/>
    <property type="match status" value="1"/>
</dbReference>
<organism evidence="5 6">
    <name type="scientific">Vitrella brassicaformis (strain CCMP3155)</name>
    <dbReference type="NCBI Taxonomy" id="1169540"/>
    <lineage>
        <taxon>Eukaryota</taxon>
        <taxon>Sar</taxon>
        <taxon>Alveolata</taxon>
        <taxon>Colpodellida</taxon>
        <taxon>Vitrellaceae</taxon>
        <taxon>Vitrella</taxon>
    </lineage>
</organism>
<evidence type="ECO:0000313" key="5">
    <source>
        <dbReference type="EMBL" id="CEM05675.1"/>
    </source>
</evidence>
<evidence type="ECO:0000256" key="2">
    <source>
        <dbReference type="ARBA" id="ARBA00022803"/>
    </source>
</evidence>
<dbReference type="OMA" id="HEDHLAD"/>
<dbReference type="VEuPathDB" id="CryptoDB:Vbra_14289"/>
<evidence type="ECO:0000256" key="3">
    <source>
        <dbReference type="PROSITE-ProRule" id="PRU00339"/>
    </source>
</evidence>
<dbReference type="SUPFAM" id="SSF48452">
    <property type="entry name" value="TPR-like"/>
    <property type="match status" value="1"/>
</dbReference>
<dbReference type="OrthoDB" id="1936594at2759"/>
<dbReference type="AlphaFoldDB" id="A0A0G4F1R5"/>
<feature type="region of interest" description="Disordered" evidence="4">
    <location>
        <begin position="871"/>
        <end position="896"/>
    </location>
</feature>
<evidence type="ECO:0000313" key="6">
    <source>
        <dbReference type="Proteomes" id="UP000041254"/>
    </source>
</evidence>
<feature type="region of interest" description="Disordered" evidence="4">
    <location>
        <begin position="915"/>
        <end position="942"/>
    </location>
</feature>
<dbReference type="STRING" id="1169540.A0A0G4F1R5"/>
<dbReference type="InParanoid" id="A0A0G4F1R5"/>
<dbReference type="EMBL" id="CDMY01000362">
    <property type="protein sequence ID" value="CEM05675.1"/>
    <property type="molecule type" value="Genomic_DNA"/>
</dbReference>